<evidence type="ECO:0000256" key="3">
    <source>
        <dbReference type="ARBA" id="ARBA00022692"/>
    </source>
</evidence>
<keyword evidence="5 6" id="KW-0472">Membrane</keyword>
<dbReference type="Proteomes" id="UP001597218">
    <property type="component" value="Unassembled WGS sequence"/>
</dbReference>
<dbReference type="PANTHER" id="PTHR40035:SF1">
    <property type="entry name" value="ATP SYNTHASE PROTEIN I"/>
    <property type="match status" value="1"/>
</dbReference>
<dbReference type="RefSeq" id="WP_381539441.1">
    <property type="nucleotide sequence ID" value="NZ_JBHUGI010000034.1"/>
</dbReference>
<feature type="transmembrane region" description="Helical" evidence="6">
    <location>
        <begin position="97"/>
        <end position="118"/>
    </location>
</feature>
<proteinExistence type="predicted"/>
<keyword evidence="8" id="KW-1185">Reference proteome</keyword>
<comment type="caution">
    <text evidence="7">The sequence shown here is derived from an EMBL/GenBank/DDBJ whole genome shotgun (WGS) entry which is preliminary data.</text>
</comment>
<sequence>MQTLREIHSRQRRALYPLLALFVLGWGFTEWKTVFAGLILGSLFGLYNFWLLVRRSERFNLSIENGKRSVSLGTALRFASGIAAAAIATSMPEQFDLIGTVSGFGLPYVILLVDRIIYHVRHEQGR</sequence>
<evidence type="ECO:0000256" key="1">
    <source>
        <dbReference type="ARBA" id="ARBA00004651"/>
    </source>
</evidence>
<feature type="transmembrane region" description="Helical" evidence="6">
    <location>
        <begin position="12"/>
        <end position="28"/>
    </location>
</feature>
<keyword evidence="4 6" id="KW-1133">Transmembrane helix</keyword>
<organism evidence="7 8">
    <name type="scientific">Sporosarcina siberiensis</name>
    <dbReference type="NCBI Taxonomy" id="1365606"/>
    <lineage>
        <taxon>Bacteria</taxon>
        <taxon>Bacillati</taxon>
        <taxon>Bacillota</taxon>
        <taxon>Bacilli</taxon>
        <taxon>Bacillales</taxon>
        <taxon>Caryophanaceae</taxon>
        <taxon>Sporosarcina</taxon>
    </lineage>
</organism>
<dbReference type="InterPro" id="IPR005598">
    <property type="entry name" value="ATP_synth_I"/>
</dbReference>
<dbReference type="Pfam" id="PF03899">
    <property type="entry name" value="ATP-synt_I"/>
    <property type="match status" value="1"/>
</dbReference>
<accession>A0ABW4SIJ5</accession>
<evidence type="ECO:0000313" key="8">
    <source>
        <dbReference type="Proteomes" id="UP001597218"/>
    </source>
</evidence>
<evidence type="ECO:0000313" key="7">
    <source>
        <dbReference type="EMBL" id="MFD1929368.1"/>
    </source>
</evidence>
<name>A0ABW4SIJ5_9BACL</name>
<evidence type="ECO:0000256" key="4">
    <source>
        <dbReference type="ARBA" id="ARBA00022989"/>
    </source>
</evidence>
<evidence type="ECO:0000256" key="6">
    <source>
        <dbReference type="SAM" id="Phobius"/>
    </source>
</evidence>
<evidence type="ECO:0000256" key="2">
    <source>
        <dbReference type="ARBA" id="ARBA00022475"/>
    </source>
</evidence>
<protein>
    <submittedName>
        <fullName evidence="7">ATP synthase subunit I</fullName>
    </submittedName>
</protein>
<feature type="transmembrane region" description="Helical" evidence="6">
    <location>
        <begin position="74"/>
        <end position="91"/>
    </location>
</feature>
<feature type="transmembrane region" description="Helical" evidence="6">
    <location>
        <begin position="34"/>
        <end position="53"/>
    </location>
</feature>
<gene>
    <name evidence="7" type="ORF">ACFSFY_15100</name>
</gene>
<reference evidence="8" key="1">
    <citation type="journal article" date="2019" name="Int. J. Syst. Evol. Microbiol.">
        <title>The Global Catalogue of Microorganisms (GCM) 10K type strain sequencing project: providing services to taxonomists for standard genome sequencing and annotation.</title>
        <authorList>
            <consortium name="The Broad Institute Genomics Platform"/>
            <consortium name="The Broad Institute Genome Sequencing Center for Infectious Disease"/>
            <person name="Wu L."/>
            <person name="Ma J."/>
        </authorList>
    </citation>
    <scope>NUCLEOTIDE SEQUENCE [LARGE SCALE GENOMIC DNA]</scope>
    <source>
        <strain evidence="8">CGMCC 4.7177</strain>
    </source>
</reference>
<dbReference type="EMBL" id="JBHUGI010000034">
    <property type="protein sequence ID" value="MFD1929368.1"/>
    <property type="molecule type" value="Genomic_DNA"/>
</dbReference>
<evidence type="ECO:0000256" key="5">
    <source>
        <dbReference type="ARBA" id="ARBA00023136"/>
    </source>
</evidence>
<keyword evidence="3 6" id="KW-0812">Transmembrane</keyword>
<dbReference type="InterPro" id="IPR039072">
    <property type="entry name" value="ATP_synth_I_Bacilli"/>
</dbReference>
<dbReference type="PANTHER" id="PTHR40035">
    <property type="entry name" value="ATP SYNTHASE PROTEIN I"/>
    <property type="match status" value="1"/>
</dbReference>
<comment type="subcellular location">
    <subcellularLocation>
        <location evidence="1">Cell membrane</location>
        <topology evidence="1">Multi-pass membrane protein</topology>
    </subcellularLocation>
</comment>
<keyword evidence="2" id="KW-1003">Cell membrane</keyword>